<feature type="chain" id="PRO_5003860205" description="VPLPA-CTERM protein sorting domain-containing protein" evidence="1">
    <location>
        <begin position="22"/>
        <end position="238"/>
    </location>
</feature>
<name>K2GPG1_9RHOB</name>
<dbReference type="RefSeq" id="WP_007426541.1">
    <property type="nucleotide sequence ID" value="NZ_AMGO01000021.1"/>
</dbReference>
<reference evidence="2 3" key="1">
    <citation type="journal article" date="2012" name="J. Bacteriol.">
        <title>Draft Genome Sequence of Oceaniovalibus guishaninsula JLT2003T.</title>
        <authorList>
            <person name="Tang K."/>
            <person name="Liu K."/>
            <person name="Jiao N."/>
        </authorList>
    </citation>
    <scope>NUCLEOTIDE SEQUENCE [LARGE SCALE GENOMIC DNA]</scope>
    <source>
        <strain evidence="2 3">JLT2003</strain>
    </source>
</reference>
<protein>
    <recommendedName>
        <fullName evidence="4">VPLPA-CTERM protein sorting domain-containing protein</fullName>
    </recommendedName>
</protein>
<dbReference type="AlphaFoldDB" id="K2GPG1"/>
<accession>K2GPG1</accession>
<organism evidence="2 3">
    <name type="scientific">Oceaniovalibus guishaninsula JLT2003</name>
    <dbReference type="NCBI Taxonomy" id="1231392"/>
    <lineage>
        <taxon>Bacteria</taxon>
        <taxon>Pseudomonadati</taxon>
        <taxon>Pseudomonadota</taxon>
        <taxon>Alphaproteobacteria</taxon>
        <taxon>Rhodobacterales</taxon>
        <taxon>Roseobacteraceae</taxon>
        <taxon>Oceaniovalibus</taxon>
    </lineage>
</organism>
<dbReference type="eggNOG" id="ENOG50334GR">
    <property type="taxonomic scope" value="Bacteria"/>
</dbReference>
<dbReference type="STRING" id="1231392.OCGS_1389"/>
<proteinExistence type="predicted"/>
<dbReference type="Proteomes" id="UP000006765">
    <property type="component" value="Unassembled WGS sequence"/>
</dbReference>
<feature type="signal peptide" evidence="1">
    <location>
        <begin position="1"/>
        <end position="21"/>
    </location>
</feature>
<evidence type="ECO:0000256" key="1">
    <source>
        <dbReference type="SAM" id="SignalP"/>
    </source>
</evidence>
<comment type="caution">
    <text evidence="2">The sequence shown here is derived from an EMBL/GenBank/DDBJ whole genome shotgun (WGS) entry which is preliminary data.</text>
</comment>
<gene>
    <name evidence="2" type="ORF">OCGS_1389</name>
</gene>
<evidence type="ECO:0000313" key="3">
    <source>
        <dbReference type="Proteomes" id="UP000006765"/>
    </source>
</evidence>
<dbReference type="OrthoDB" id="7844829at2"/>
<dbReference type="EMBL" id="AMGO01000021">
    <property type="protein sequence ID" value="EKE44551.1"/>
    <property type="molecule type" value="Genomic_DNA"/>
</dbReference>
<evidence type="ECO:0008006" key="4">
    <source>
        <dbReference type="Google" id="ProtNLM"/>
    </source>
</evidence>
<keyword evidence="3" id="KW-1185">Reference proteome</keyword>
<sequence>MKYSFTAAILLGLAMAVPAGAATFNATDKGGIAGRYESNAYISKSPAEAGKRKGNVAAAAFGMHESSGVLGDFAAFCLDLATTLKTHSSYKTTDTPFSNSFALGGGKDRVQAVFDANYATLDLHDRAQGAALQLSLWEVIYDGTDFDLTRGNFRAKGTRSYARTTDSLAKTFLANAKTYTGPKMWNLTFLESTGKPQSQNLVTASAVSAVPLPAGGMLLLTGLGGWAGFSATRRRKAA</sequence>
<evidence type="ECO:0000313" key="2">
    <source>
        <dbReference type="EMBL" id="EKE44551.1"/>
    </source>
</evidence>
<keyword evidence="1" id="KW-0732">Signal</keyword>